<proteinExistence type="inferred from homology"/>
<evidence type="ECO:0000313" key="7">
    <source>
        <dbReference type="Proteomes" id="UP000005555"/>
    </source>
</evidence>
<protein>
    <recommendedName>
        <fullName evidence="8">Capsular polysaccharide phosphotransferase SacB</fullName>
    </recommendedName>
</protein>
<evidence type="ECO:0008006" key="8">
    <source>
        <dbReference type="Google" id="ProtNLM"/>
    </source>
</evidence>
<dbReference type="PANTHER" id="PTHR24045:SF0">
    <property type="entry name" value="N-ACETYLGLUCOSAMINE-1-PHOSPHOTRANSFERASE SUBUNITS ALPHA_BETA"/>
    <property type="match status" value="1"/>
</dbReference>
<dbReference type="GO" id="GO:0000271">
    <property type="term" value="P:polysaccharide biosynthetic process"/>
    <property type="evidence" value="ECO:0007669"/>
    <property type="project" value="UniProtKB-KW"/>
</dbReference>
<dbReference type="HOGENOM" id="CLU_043224_1_0_6"/>
<reference evidence="6 7" key="1">
    <citation type="submission" date="2006-03" db="EMBL/GenBank/DDBJ databases">
        <authorList>
            <person name="Giovannoni S.J."/>
            <person name="Cho J.-C."/>
            <person name="Ferriera S."/>
            <person name="Johnson J."/>
            <person name="Kravitz S."/>
            <person name="Halpern A."/>
            <person name="Remington K."/>
            <person name="Beeson K."/>
            <person name="Tran B."/>
            <person name="Rogers Y.-H."/>
            <person name="Friedman R."/>
            <person name="Venter J.C."/>
        </authorList>
    </citation>
    <scope>NUCLEOTIDE SEQUENCE [LARGE SCALE GENOMIC DNA]</scope>
    <source>
        <strain evidence="6 7">HTCC2207</strain>
    </source>
</reference>
<evidence type="ECO:0000256" key="1">
    <source>
        <dbReference type="ARBA" id="ARBA00007583"/>
    </source>
</evidence>
<feature type="domain" description="Stealth protein CR2 conserved region 2" evidence="4">
    <location>
        <begin position="37"/>
        <end position="144"/>
    </location>
</feature>
<dbReference type="Pfam" id="PF17101">
    <property type="entry name" value="Stealth_CR1"/>
    <property type="match status" value="1"/>
</dbReference>
<dbReference type="GO" id="GO:0016772">
    <property type="term" value="F:transferase activity, transferring phosphorus-containing groups"/>
    <property type="evidence" value="ECO:0007669"/>
    <property type="project" value="InterPro"/>
</dbReference>
<evidence type="ECO:0000313" key="6">
    <source>
        <dbReference type="EMBL" id="EAS48009.1"/>
    </source>
</evidence>
<accession>Q1YUP9</accession>
<dbReference type="InterPro" id="IPR047141">
    <property type="entry name" value="Stealth"/>
</dbReference>
<feature type="domain" description="Stealth protein CR1 conserved region 1" evidence="5">
    <location>
        <begin position="1"/>
        <end position="25"/>
    </location>
</feature>
<keyword evidence="3" id="KW-0270">Exopolysaccharide synthesis</keyword>
<comment type="similarity">
    <text evidence="1">Belongs to the stealth family.</text>
</comment>
<dbReference type="InterPro" id="IPR031358">
    <property type="entry name" value="Stealth_CR1"/>
</dbReference>
<keyword evidence="7" id="KW-1185">Reference proteome</keyword>
<dbReference type="eggNOG" id="COG3868">
    <property type="taxonomic scope" value="Bacteria"/>
</dbReference>
<evidence type="ECO:0000256" key="2">
    <source>
        <dbReference type="ARBA" id="ARBA00022679"/>
    </source>
</evidence>
<name>Q1YUP9_9GAMM</name>
<dbReference type="InterPro" id="IPR021520">
    <property type="entry name" value="Stealth_CR2"/>
</dbReference>
<sequence>MDAVITWVDGSDPAHQAKMAPFLGADKKTPHSAAATRFANCGEIEFCVMSIIRFAPWIDNIYIVTDSQQPQFYASITDPSLRKRIRIVDHKELFKGYEFALPLFNSLAIEAMLWNIPELSEDFIYLNDDVMFIRPTPIETFRADDQYVLRGQMKKRKTGLWWHRLKTKLLGRDEMSRVSFRQLQENSAALINSDSLYLDLPHCPHILNRKNLKSLFQNNLEIFRQTICHKFRHAQQLWSVSLFAHFALAKNLAKVDNRCKTLNIKANAYNKNKLSLLFNNAENGQEHYFICVQSLDMAASQEQAYILEWLKKIILDGA</sequence>
<organism evidence="6 7">
    <name type="scientific">gamma proteobacterium HTCC2207</name>
    <dbReference type="NCBI Taxonomy" id="314287"/>
    <lineage>
        <taxon>Bacteria</taxon>
        <taxon>Pseudomonadati</taxon>
        <taxon>Pseudomonadota</taxon>
        <taxon>Gammaproteobacteria</taxon>
        <taxon>Cellvibrionales</taxon>
        <taxon>Porticoccaceae</taxon>
        <taxon>SAR92 clade</taxon>
    </lineage>
</organism>
<evidence type="ECO:0000259" key="4">
    <source>
        <dbReference type="Pfam" id="PF11380"/>
    </source>
</evidence>
<dbReference type="EMBL" id="AAPI01000001">
    <property type="protein sequence ID" value="EAS48009.1"/>
    <property type="molecule type" value="Genomic_DNA"/>
</dbReference>
<evidence type="ECO:0000256" key="3">
    <source>
        <dbReference type="ARBA" id="ARBA00023169"/>
    </source>
</evidence>
<dbReference type="PANTHER" id="PTHR24045">
    <property type="match status" value="1"/>
</dbReference>
<dbReference type="Pfam" id="PF11380">
    <property type="entry name" value="Stealth_CR2"/>
    <property type="match status" value="1"/>
</dbReference>
<comment type="caution">
    <text evidence="6">The sequence shown here is derived from an EMBL/GenBank/DDBJ whole genome shotgun (WGS) entry which is preliminary data.</text>
</comment>
<dbReference type="STRING" id="314287.GB2207_09371"/>
<evidence type="ECO:0000259" key="5">
    <source>
        <dbReference type="Pfam" id="PF17101"/>
    </source>
</evidence>
<gene>
    <name evidence="6" type="ORF">GB2207_09371</name>
</gene>
<dbReference type="OrthoDB" id="9776077at2"/>
<dbReference type="AlphaFoldDB" id="Q1YUP9"/>
<dbReference type="Proteomes" id="UP000005555">
    <property type="component" value="Unassembled WGS sequence"/>
</dbReference>
<keyword evidence="2" id="KW-0808">Transferase</keyword>